<proteinExistence type="predicted"/>
<dbReference type="EMBL" id="JBEGDP010000001">
    <property type="protein sequence ID" value="MEQ7845993.1"/>
    <property type="molecule type" value="Genomic_DNA"/>
</dbReference>
<evidence type="ECO:0000313" key="2">
    <source>
        <dbReference type="Proteomes" id="UP001482520"/>
    </source>
</evidence>
<dbReference type="RefSeq" id="WP_349803617.1">
    <property type="nucleotide sequence ID" value="NZ_JBEGDP010000001.1"/>
</dbReference>
<accession>A0ABV1NU29</accession>
<evidence type="ECO:0000313" key="1">
    <source>
        <dbReference type="EMBL" id="MEQ7845993.1"/>
    </source>
</evidence>
<keyword evidence="2" id="KW-1185">Reference proteome</keyword>
<organism evidence="1 2">
    <name type="scientific">Nocardioides kribbensis</name>
    <dbReference type="NCBI Taxonomy" id="305517"/>
    <lineage>
        <taxon>Bacteria</taxon>
        <taxon>Bacillati</taxon>
        <taxon>Actinomycetota</taxon>
        <taxon>Actinomycetes</taxon>
        <taxon>Propionibacteriales</taxon>
        <taxon>Nocardioidaceae</taxon>
        <taxon>Nocardioides</taxon>
    </lineage>
</organism>
<comment type="caution">
    <text evidence="1">The sequence shown here is derived from an EMBL/GenBank/DDBJ whole genome shotgun (WGS) entry which is preliminary data.</text>
</comment>
<evidence type="ECO:0008006" key="3">
    <source>
        <dbReference type="Google" id="ProtNLM"/>
    </source>
</evidence>
<name>A0ABV1NU29_9ACTN</name>
<dbReference type="Proteomes" id="UP001482520">
    <property type="component" value="Unassembled WGS sequence"/>
</dbReference>
<protein>
    <recommendedName>
        <fullName evidence="3">Peptidase C39-like domain-containing protein</fullName>
    </recommendedName>
</protein>
<gene>
    <name evidence="1" type="ORF">V6R90_01790</name>
</gene>
<reference evidence="1 2" key="1">
    <citation type="submission" date="2024-02" db="EMBL/GenBank/DDBJ databases">
        <title>Full genome sequence of Nocardioides kribbensis.</title>
        <authorList>
            <person name="Poletto B.L."/>
            <person name="Silva G."/>
            <person name="Galante D."/>
            <person name="Campos K.R."/>
            <person name="Santos M.B.N."/>
            <person name="Sacchi C.T."/>
        </authorList>
    </citation>
    <scope>NUCLEOTIDE SEQUENCE [LARGE SCALE GENOMIC DNA]</scope>
    <source>
        <strain evidence="1 2">O4R</strain>
    </source>
</reference>
<sequence>MTGGAPLPFGPALRQPDQRSCGAAVVVVARMLADPAYAERALPRFGVEVLAAHRRLTGARDATGALQAPWPRAVGTPPWAVARALPRGPHGVRRARGRFEDLLRAVGHGPAALYVGDRWLPRHVLLAVGRDGDGPAARLGVYDPGSGTVRTLTRDAYADAALPLGRWRRPWFVVLPTRSAQASAASAA</sequence>